<dbReference type="Proteomes" id="UP000054097">
    <property type="component" value="Unassembled WGS sequence"/>
</dbReference>
<dbReference type="OrthoDB" id="3266451at2759"/>
<dbReference type="AlphaFoldDB" id="A0A0C3BB25"/>
<sequence length="421" mass="48801">MWTPPNINAIPTEFDLINARDTIVALEEELINAQLRVRQLKEELKTLKAWVAPVRRLPFEILSSIFTLCGEMYWKAPLSIAAVCRLWREVVQNTPRAWFSTKVTNQKNINLLGVYLERNNQRLLHVTLQLWSLIPELAPYAHVIQCIQVPDLPEFMQGLCFSHLKSLRITSPDSKIRMAQVTIDQFPSLQHLEVSGSLIDRWNVPGVVLPPIGTLTMAHRMQSTPTLLHTLRKTLFSFEIFFTSAIYTLDSRPIRFPRLRCLKLHRYTSMASMPCKIVAPELTTYIQWNAFHTSDSLMHEDVDTITHLRFANFRSPIVFPQVRVFQLSIQTYDLSNALKAIQDGNKFPSLGTIEFRLNTDYNVLNSRPVVDEWVKQYRPTLNILFTTDKWHIDPPGTIETWAPKPYYEGMFIMPPPIKYPR</sequence>
<evidence type="ECO:0000313" key="3">
    <source>
        <dbReference type="Proteomes" id="UP000054097"/>
    </source>
</evidence>
<name>A0A0C3BB25_SERVB</name>
<gene>
    <name evidence="2" type="ORF">M408DRAFT_23094</name>
</gene>
<feature type="coiled-coil region" evidence="1">
    <location>
        <begin position="16"/>
        <end position="43"/>
    </location>
</feature>
<reference evidence="3" key="2">
    <citation type="submission" date="2015-01" db="EMBL/GenBank/DDBJ databases">
        <title>Evolutionary Origins and Diversification of the Mycorrhizal Mutualists.</title>
        <authorList>
            <consortium name="DOE Joint Genome Institute"/>
            <consortium name="Mycorrhizal Genomics Consortium"/>
            <person name="Kohler A."/>
            <person name="Kuo A."/>
            <person name="Nagy L.G."/>
            <person name="Floudas D."/>
            <person name="Copeland A."/>
            <person name="Barry K.W."/>
            <person name="Cichocki N."/>
            <person name="Veneault-Fourrey C."/>
            <person name="LaButti K."/>
            <person name="Lindquist E.A."/>
            <person name="Lipzen A."/>
            <person name="Lundell T."/>
            <person name="Morin E."/>
            <person name="Murat C."/>
            <person name="Riley R."/>
            <person name="Ohm R."/>
            <person name="Sun H."/>
            <person name="Tunlid A."/>
            <person name="Henrissat B."/>
            <person name="Grigoriev I.V."/>
            <person name="Hibbett D.S."/>
            <person name="Martin F."/>
        </authorList>
    </citation>
    <scope>NUCLEOTIDE SEQUENCE [LARGE SCALE GENOMIC DNA]</scope>
    <source>
        <strain evidence="3">MAFF 305830</strain>
    </source>
</reference>
<proteinExistence type="predicted"/>
<dbReference type="HOGENOM" id="CLU_039336_0_0_1"/>
<keyword evidence="3" id="KW-1185">Reference proteome</keyword>
<evidence type="ECO:0000313" key="2">
    <source>
        <dbReference type="EMBL" id="KIM29324.1"/>
    </source>
</evidence>
<dbReference type="SUPFAM" id="SSF81383">
    <property type="entry name" value="F-box domain"/>
    <property type="match status" value="1"/>
</dbReference>
<organism evidence="2 3">
    <name type="scientific">Serendipita vermifera MAFF 305830</name>
    <dbReference type="NCBI Taxonomy" id="933852"/>
    <lineage>
        <taxon>Eukaryota</taxon>
        <taxon>Fungi</taxon>
        <taxon>Dikarya</taxon>
        <taxon>Basidiomycota</taxon>
        <taxon>Agaricomycotina</taxon>
        <taxon>Agaricomycetes</taxon>
        <taxon>Sebacinales</taxon>
        <taxon>Serendipitaceae</taxon>
        <taxon>Serendipita</taxon>
    </lineage>
</organism>
<dbReference type="InterPro" id="IPR036047">
    <property type="entry name" value="F-box-like_dom_sf"/>
</dbReference>
<dbReference type="EMBL" id="KN824289">
    <property type="protein sequence ID" value="KIM29324.1"/>
    <property type="molecule type" value="Genomic_DNA"/>
</dbReference>
<protein>
    <submittedName>
        <fullName evidence="2">Uncharacterized protein</fullName>
    </submittedName>
</protein>
<dbReference type="STRING" id="933852.A0A0C3BB25"/>
<accession>A0A0C3BB25</accession>
<reference evidence="2 3" key="1">
    <citation type="submission" date="2014-04" db="EMBL/GenBank/DDBJ databases">
        <authorList>
            <consortium name="DOE Joint Genome Institute"/>
            <person name="Kuo A."/>
            <person name="Zuccaro A."/>
            <person name="Kohler A."/>
            <person name="Nagy L.G."/>
            <person name="Floudas D."/>
            <person name="Copeland A."/>
            <person name="Barry K.W."/>
            <person name="Cichocki N."/>
            <person name="Veneault-Fourrey C."/>
            <person name="LaButti K."/>
            <person name="Lindquist E.A."/>
            <person name="Lipzen A."/>
            <person name="Lundell T."/>
            <person name="Morin E."/>
            <person name="Murat C."/>
            <person name="Sun H."/>
            <person name="Tunlid A."/>
            <person name="Henrissat B."/>
            <person name="Grigoriev I.V."/>
            <person name="Hibbett D.S."/>
            <person name="Martin F."/>
            <person name="Nordberg H.P."/>
            <person name="Cantor M.N."/>
            <person name="Hua S.X."/>
        </authorList>
    </citation>
    <scope>NUCLEOTIDE SEQUENCE [LARGE SCALE GENOMIC DNA]</scope>
    <source>
        <strain evidence="2 3">MAFF 305830</strain>
    </source>
</reference>
<keyword evidence="1" id="KW-0175">Coiled coil</keyword>
<evidence type="ECO:0000256" key="1">
    <source>
        <dbReference type="SAM" id="Coils"/>
    </source>
</evidence>